<name>A0A167WXB9_PENCH</name>
<gene>
    <name evidence="1" type="ORF">EN45_023170</name>
</gene>
<dbReference type="EMBL" id="CM002798">
    <property type="protein sequence ID" value="KZN92168.1"/>
    <property type="molecule type" value="Genomic_DNA"/>
</dbReference>
<organism evidence="1">
    <name type="scientific">Penicillium chrysogenum</name>
    <name type="common">Penicillium notatum</name>
    <dbReference type="NCBI Taxonomy" id="5076"/>
    <lineage>
        <taxon>Eukaryota</taxon>
        <taxon>Fungi</taxon>
        <taxon>Dikarya</taxon>
        <taxon>Ascomycota</taxon>
        <taxon>Pezizomycotina</taxon>
        <taxon>Eurotiomycetes</taxon>
        <taxon>Eurotiomycetidae</taxon>
        <taxon>Eurotiales</taxon>
        <taxon>Aspergillaceae</taxon>
        <taxon>Penicillium</taxon>
        <taxon>Penicillium chrysogenum species complex</taxon>
    </lineage>
</organism>
<reference evidence="1" key="1">
    <citation type="journal article" date="2014" name="Genome Announc.">
        <title>Complete sequencing and chromosome-scale genome assembly of the industrial progenitor strain P2niaD18 from the penicillin producer Penicillium chrysogenum.</title>
        <authorList>
            <person name="Specht T."/>
            <person name="Dahlmann T.A."/>
            <person name="Zadra I."/>
            <person name="Kurnsteiner H."/>
            <person name="Kuck U."/>
        </authorList>
    </citation>
    <scope>NUCLEOTIDE SEQUENCE [LARGE SCALE GENOMIC DNA]</scope>
    <source>
        <strain evidence="1">P2niaD18</strain>
    </source>
</reference>
<dbReference type="InterPro" id="IPR029063">
    <property type="entry name" value="SAM-dependent_MTases_sf"/>
</dbReference>
<sequence>MGCVGYSFSTANKGVFTRTVAADCFWMHSQHENLARTMQWFLSPVERFVVEKIYERDLVARLEDEGEIRREWLPVREGEGTENQKR</sequence>
<accession>A0A167WXB9</accession>
<dbReference type="Proteomes" id="UP000076449">
    <property type="component" value="Chromosome I"/>
</dbReference>
<proteinExistence type="predicted"/>
<evidence type="ECO:0000313" key="1">
    <source>
        <dbReference type="EMBL" id="KZN92168.1"/>
    </source>
</evidence>
<dbReference type="Gene3D" id="3.40.50.150">
    <property type="entry name" value="Vaccinia Virus protein VP39"/>
    <property type="match status" value="1"/>
</dbReference>
<dbReference type="AlphaFoldDB" id="A0A167WXB9"/>
<protein>
    <submittedName>
        <fullName evidence="1">Uncharacterized protein</fullName>
    </submittedName>
</protein>